<feature type="coiled-coil region" evidence="2">
    <location>
        <begin position="92"/>
        <end position="119"/>
    </location>
</feature>
<keyword evidence="6" id="KW-1185">Reference proteome</keyword>
<dbReference type="Proteomes" id="UP000736335">
    <property type="component" value="Unassembled WGS sequence"/>
</dbReference>
<proteinExistence type="predicted"/>
<feature type="region of interest" description="Disordered" evidence="3">
    <location>
        <begin position="1"/>
        <end position="20"/>
    </location>
</feature>
<feature type="domain" description="Nephrocystin 3-like N-terminal" evidence="4">
    <location>
        <begin position="308"/>
        <end position="353"/>
    </location>
</feature>
<keyword evidence="2" id="KW-0175">Coiled coil</keyword>
<organism evidence="5 6">
    <name type="scientific">Thelephora terrestris</name>
    <dbReference type="NCBI Taxonomy" id="56493"/>
    <lineage>
        <taxon>Eukaryota</taxon>
        <taxon>Fungi</taxon>
        <taxon>Dikarya</taxon>
        <taxon>Basidiomycota</taxon>
        <taxon>Agaricomycotina</taxon>
        <taxon>Agaricomycetes</taxon>
        <taxon>Thelephorales</taxon>
        <taxon>Thelephoraceae</taxon>
        <taxon>Thelephora</taxon>
    </lineage>
</organism>
<evidence type="ECO:0000313" key="6">
    <source>
        <dbReference type="Proteomes" id="UP000736335"/>
    </source>
</evidence>
<protein>
    <recommendedName>
        <fullName evidence="4">Nephrocystin 3-like N-terminal domain-containing protein</fullName>
    </recommendedName>
</protein>
<feature type="domain" description="Nephrocystin 3-like N-terminal" evidence="4">
    <location>
        <begin position="378"/>
        <end position="419"/>
    </location>
</feature>
<comment type="caution">
    <text evidence="5">The sequence shown here is derived from an EMBL/GenBank/DDBJ whole genome shotgun (WGS) entry which is preliminary data.</text>
</comment>
<dbReference type="AlphaFoldDB" id="A0A9P6HDV2"/>
<evidence type="ECO:0000256" key="2">
    <source>
        <dbReference type="SAM" id="Coils"/>
    </source>
</evidence>
<evidence type="ECO:0000259" key="4">
    <source>
        <dbReference type="Pfam" id="PF24883"/>
    </source>
</evidence>
<dbReference type="Pfam" id="PF24883">
    <property type="entry name" value="NPHP3_N"/>
    <property type="match status" value="2"/>
</dbReference>
<evidence type="ECO:0000256" key="3">
    <source>
        <dbReference type="SAM" id="MobiDB-lite"/>
    </source>
</evidence>
<name>A0A9P6HDV2_9AGAM</name>
<dbReference type="OrthoDB" id="5988599at2759"/>
<accession>A0A9P6HDV2</accession>
<dbReference type="SUPFAM" id="SSF52540">
    <property type="entry name" value="P-loop containing nucleoside triphosphate hydrolases"/>
    <property type="match status" value="1"/>
</dbReference>
<evidence type="ECO:0000256" key="1">
    <source>
        <dbReference type="ARBA" id="ARBA00022737"/>
    </source>
</evidence>
<reference evidence="5" key="1">
    <citation type="journal article" date="2020" name="Nat. Commun.">
        <title>Large-scale genome sequencing of mycorrhizal fungi provides insights into the early evolution of symbiotic traits.</title>
        <authorList>
            <person name="Miyauchi S."/>
            <person name="Kiss E."/>
            <person name="Kuo A."/>
            <person name="Drula E."/>
            <person name="Kohler A."/>
            <person name="Sanchez-Garcia M."/>
            <person name="Morin E."/>
            <person name="Andreopoulos B."/>
            <person name="Barry K.W."/>
            <person name="Bonito G."/>
            <person name="Buee M."/>
            <person name="Carver A."/>
            <person name="Chen C."/>
            <person name="Cichocki N."/>
            <person name="Clum A."/>
            <person name="Culley D."/>
            <person name="Crous P.W."/>
            <person name="Fauchery L."/>
            <person name="Girlanda M."/>
            <person name="Hayes R.D."/>
            <person name="Keri Z."/>
            <person name="LaButti K."/>
            <person name="Lipzen A."/>
            <person name="Lombard V."/>
            <person name="Magnuson J."/>
            <person name="Maillard F."/>
            <person name="Murat C."/>
            <person name="Nolan M."/>
            <person name="Ohm R.A."/>
            <person name="Pangilinan J."/>
            <person name="Pereira M.F."/>
            <person name="Perotto S."/>
            <person name="Peter M."/>
            <person name="Pfister S."/>
            <person name="Riley R."/>
            <person name="Sitrit Y."/>
            <person name="Stielow J.B."/>
            <person name="Szollosi G."/>
            <person name="Zifcakova L."/>
            <person name="Stursova M."/>
            <person name="Spatafora J.W."/>
            <person name="Tedersoo L."/>
            <person name="Vaario L.M."/>
            <person name="Yamada A."/>
            <person name="Yan M."/>
            <person name="Wang P."/>
            <person name="Xu J."/>
            <person name="Bruns T."/>
            <person name="Baldrian P."/>
            <person name="Vilgalys R."/>
            <person name="Dunand C."/>
            <person name="Henrissat B."/>
            <person name="Grigoriev I.V."/>
            <person name="Hibbett D."/>
            <person name="Nagy L.G."/>
            <person name="Martin F.M."/>
        </authorList>
    </citation>
    <scope>NUCLEOTIDE SEQUENCE</scope>
    <source>
        <strain evidence="5">UH-Tt-Lm1</strain>
    </source>
</reference>
<sequence>MPDSQSKRRRAGFGAGGSSRTRGRVIDAATTFLDIAKESADAFPPLKSCLNAIDAFRKHYEETKDVEEKLGALIPWLNRLDIIVKATGPDVNLEEKERREQLERSLENILKQAQVLSEKGVWDRFLDKKQDSGAIVKFAEELQHAILIYQLSQQQSIGTQLCQLATSFEAFLRIHKGVPGVKEKIQSTLSWLGRLKVEGSAVGDEGKPEQRKILFEAIEGIEVRLQSLSQSFSATGSQENHKYMEAICGLAGDARDAIIEYQFHQQKVLYDQNCELIDKTEWLVLNTCPRAHGAGYQHGLRSGCLKGTRESVLDKVEQWSDDFKQSPIFWLHGLAGTGKTTIAQTIAERLFADDIAYHPLQDQIAKFIVEPLWSTGIATTIVIDALDECQDEGLESTILPLLGKYVQGIPKLKIFITSRPETHITTGFHGPLQDLTDVFILHEVEAHTINQDIRRFFMSELSKLAQHHGGKQGWPTDEQLDWLCRRAAGFFIHAVATVNVLSRRLDVPWGQLDTLMESPESTSCEGEAKLKVYNTLDTLYLSILHTSFQDNKAEDDNIIRSILSCVVLATNPLSPSTIATLMGLGYHRVRLVLELTRSLLVLSLDPNEPVQPFHKSFPDFITDWKRCTDNRFYISPDCHIKIFLCCLETIGRALKDQPPLPDPGLIYKVTDLPKIETEGICSALRYACGSWHKHLVLMEDPTPEVLSTLFDFLDGKFIFWLAVLKALGDLPSGCRVMDTTTKWLKKPWPSTHGNALLDIAAHCSDLIGHLIVISNLYRTLG</sequence>
<gene>
    <name evidence="5" type="ORF">BJ322DRAFT_1211109</name>
</gene>
<dbReference type="EMBL" id="WIUZ02000007">
    <property type="protein sequence ID" value="KAF9785184.1"/>
    <property type="molecule type" value="Genomic_DNA"/>
</dbReference>
<dbReference type="PANTHER" id="PTHR10039">
    <property type="entry name" value="AMELOGENIN"/>
    <property type="match status" value="1"/>
</dbReference>
<reference evidence="5" key="2">
    <citation type="submission" date="2020-11" db="EMBL/GenBank/DDBJ databases">
        <authorList>
            <consortium name="DOE Joint Genome Institute"/>
            <person name="Kuo A."/>
            <person name="Miyauchi S."/>
            <person name="Kiss E."/>
            <person name="Drula E."/>
            <person name="Kohler A."/>
            <person name="Sanchez-Garcia M."/>
            <person name="Andreopoulos B."/>
            <person name="Barry K.W."/>
            <person name="Bonito G."/>
            <person name="Buee M."/>
            <person name="Carver A."/>
            <person name="Chen C."/>
            <person name="Cichocki N."/>
            <person name="Clum A."/>
            <person name="Culley D."/>
            <person name="Crous P.W."/>
            <person name="Fauchery L."/>
            <person name="Girlanda M."/>
            <person name="Hayes R."/>
            <person name="Keri Z."/>
            <person name="Labutti K."/>
            <person name="Lipzen A."/>
            <person name="Lombard V."/>
            <person name="Magnuson J."/>
            <person name="Maillard F."/>
            <person name="Morin E."/>
            <person name="Murat C."/>
            <person name="Nolan M."/>
            <person name="Ohm R."/>
            <person name="Pangilinan J."/>
            <person name="Pereira M."/>
            <person name="Perotto S."/>
            <person name="Peter M."/>
            <person name="Riley R."/>
            <person name="Sitrit Y."/>
            <person name="Stielow B."/>
            <person name="Szollosi G."/>
            <person name="Zifcakova L."/>
            <person name="Stursova M."/>
            <person name="Spatafora J.W."/>
            <person name="Tedersoo L."/>
            <person name="Vaario L.-M."/>
            <person name="Yamada A."/>
            <person name="Yan M."/>
            <person name="Wang P."/>
            <person name="Xu J."/>
            <person name="Bruns T."/>
            <person name="Baldrian P."/>
            <person name="Vilgalys R."/>
            <person name="Henrissat B."/>
            <person name="Grigoriev I.V."/>
            <person name="Hibbett D."/>
            <person name="Nagy L.G."/>
            <person name="Martin F.M."/>
        </authorList>
    </citation>
    <scope>NUCLEOTIDE SEQUENCE</scope>
    <source>
        <strain evidence="5">UH-Tt-Lm1</strain>
    </source>
</reference>
<evidence type="ECO:0000313" key="5">
    <source>
        <dbReference type="EMBL" id="KAF9785184.1"/>
    </source>
</evidence>
<keyword evidence="1" id="KW-0677">Repeat</keyword>
<dbReference type="InterPro" id="IPR027417">
    <property type="entry name" value="P-loop_NTPase"/>
</dbReference>
<dbReference type="InterPro" id="IPR056884">
    <property type="entry name" value="NPHP3-like_N"/>
</dbReference>
<dbReference type="Gene3D" id="3.40.50.300">
    <property type="entry name" value="P-loop containing nucleotide triphosphate hydrolases"/>
    <property type="match status" value="1"/>
</dbReference>